<dbReference type="Gene3D" id="3.40.50.150">
    <property type="entry name" value="Vaccinia Virus protein VP39"/>
    <property type="match status" value="1"/>
</dbReference>
<dbReference type="GO" id="GO:0032259">
    <property type="term" value="P:methylation"/>
    <property type="evidence" value="ECO:0007669"/>
    <property type="project" value="UniProtKB-KW"/>
</dbReference>
<feature type="domain" description="Histidine-specific methyltransferase SAM-dependent" evidence="3">
    <location>
        <begin position="24"/>
        <end position="318"/>
    </location>
</feature>
<reference evidence="4 5" key="1">
    <citation type="submission" date="2022-11" db="EMBL/GenBank/DDBJ databases">
        <title>Minimal conservation of predation-associated metabolite biosynthetic gene clusters underscores biosynthetic potential of Myxococcota including descriptions for ten novel species: Archangium lansinium sp. nov., Myxococcus landrumus sp. nov., Nannocystis bai.</title>
        <authorList>
            <person name="Ahearne A."/>
            <person name="Stevens C."/>
            <person name="Dowd S."/>
        </authorList>
    </citation>
    <scope>NUCLEOTIDE SEQUENCE [LARGE SCALE GENOMIC DNA]</scope>
    <source>
        <strain evidence="4 5">BB15-2</strain>
    </source>
</reference>
<evidence type="ECO:0000256" key="2">
    <source>
        <dbReference type="ARBA" id="ARBA00022679"/>
    </source>
</evidence>
<dbReference type="NCBIfam" id="TIGR03438">
    <property type="entry name" value="egtD_ergothio"/>
    <property type="match status" value="1"/>
</dbReference>
<dbReference type="PIRSF" id="PIRSF018005">
    <property type="entry name" value="UCP018005"/>
    <property type="match status" value="1"/>
</dbReference>
<dbReference type="SUPFAM" id="SSF53335">
    <property type="entry name" value="S-adenosyl-L-methionine-dependent methyltransferases"/>
    <property type="match status" value="1"/>
</dbReference>
<dbReference type="RefSeq" id="WP_272085447.1">
    <property type="nucleotide sequence ID" value="NZ_JAQNDL010000001.1"/>
</dbReference>
<sequence length="323" mass="35322">MMRPLHQRPRDDEATQAPADGFLADVIEGLSRPVKRLPSKYFYDARGSHLFEAICETPEYYLTRAEIEILGDHAMEMAAAVGPRRIIVEYGSGESIKTRLLLDHLDATAYVPVDVSEKPLLAASAAIQAEYPKLKVLPLHADFTRPFALPVGALGRSLVYFPGSTIGNFDPSEATALLRNIARAPGCEGALVGIDLVKSKSVLEAAYNDRDLVTAAFNLNLLHRINSELGGEFQPGRFAHRAVFNEAASRIEMHLVSKIDQVVGVGGRSFSFRARESILTELSHKYTLDGFSDMSSSAGLTLTQAWTDDAARFAVVHLVRRAA</sequence>
<gene>
    <name evidence="4" type="primary">egtD</name>
    <name evidence="4" type="ORF">POL25_08655</name>
</gene>
<dbReference type="InterPro" id="IPR051128">
    <property type="entry name" value="EgtD_Methyltrsf_superfamily"/>
</dbReference>
<dbReference type="GO" id="GO:0052706">
    <property type="term" value="F:L-histidine N(alpha)-methyltransferase activity"/>
    <property type="evidence" value="ECO:0007669"/>
    <property type="project" value="UniProtKB-EC"/>
</dbReference>
<comment type="caution">
    <text evidence="4">The sequence shown here is derived from an EMBL/GenBank/DDBJ whole genome shotgun (WGS) entry which is preliminary data.</text>
</comment>
<dbReference type="InterPro" id="IPR029063">
    <property type="entry name" value="SAM-dependent_MTases_sf"/>
</dbReference>
<dbReference type="Pfam" id="PF10017">
    <property type="entry name" value="Methyltransf_33"/>
    <property type="match status" value="1"/>
</dbReference>
<dbReference type="InterPro" id="IPR017804">
    <property type="entry name" value="MeTrfase_EgtD-like"/>
</dbReference>
<dbReference type="PANTHER" id="PTHR43397:SF1">
    <property type="entry name" value="ERGOTHIONEINE BIOSYNTHESIS PROTEIN 1"/>
    <property type="match status" value="1"/>
</dbReference>
<keyword evidence="5" id="KW-1185">Reference proteome</keyword>
<protein>
    <submittedName>
        <fullName evidence="4">L-histidine N(Alpha)-methyltransferase</fullName>
        <ecNumber evidence="4">2.1.1.44</ecNumber>
    </submittedName>
</protein>
<evidence type="ECO:0000313" key="5">
    <source>
        <dbReference type="Proteomes" id="UP001221686"/>
    </source>
</evidence>
<keyword evidence="2 4" id="KW-0808">Transferase</keyword>
<dbReference type="InterPro" id="IPR019257">
    <property type="entry name" value="MeTrfase_dom"/>
</dbReference>
<name>A0ABT5DTN6_9BACT</name>
<dbReference type="InterPro" id="IPR035094">
    <property type="entry name" value="EgtD"/>
</dbReference>
<dbReference type="EC" id="2.1.1.44" evidence="4"/>
<accession>A0ABT5DTN6</accession>
<evidence type="ECO:0000259" key="3">
    <source>
        <dbReference type="Pfam" id="PF10017"/>
    </source>
</evidence>
<proteinExistence type="predicted"/>
<evidence type="ECO:0000313" key="4">
    <source>
        <dbReference type="EMBL" id="MDC0716959.1"/>
    </source>
</evidence>
<keyword evidence="1 4" id="KW-0489">Methyltransferase</keyword>
<dbReference type="PANTHER" id="PTHR43397">
    <property type="entry name" value="ERGOTHIONEINE BIOSYNTHESIS PROTEIN 1"/>
    <property type="match status" value="1"/>
</dbReference>
<dbReference type="EMBL" id="JAQNDL010000001">
    <property type="protein sequence ID" value="MDC0716959.1"/>
    <property type="molecule type" value="Genomic_DNA"/>
</dbReference>
<evidence type="ECO:0000256" key="1">
    <source>
        <dbReference type="ARBA" id="ARBA00022603"/>
    </source>
</evidence>
<dbReference type="Proteomes" id="UP001221686">
    <property type="component" value="Unassembled WGS sequence"/>
</dbReference>
<organism evidence="4 5">
    <name type="scientific">Nannocystis bainbridge</name>
    <dbReference type="NCBI Taxonomy" id="2995303"/>
    <lineage>
        <taxon>Bacteria</taxon>
        <taxon>Pseudomonadati</taxon>
        <taxon>Myxococcota</taxon>
        <taxon>Polyangia</taxon>
        <taxon>Nannocystales</taxon>
        <taxon>Nannocystaceae</taxon>
        <taxon>Nannocystis</taxon>
    </lineage>
</organism>